<dbReference type="InterPro" id="IPR036116">
    <property type="entry name" value="FN3_sf"/>
</dbReference>
<dbReference type="Gene3D" id="2.60.40.10">
    <property type="entry name" value="Immunoglobulins"/>
    <property type="match status" value="5"/>
</dbReference>
<organism evidence="5 6">
    <name type="scientific">Thermoclostridium caenicola</name>
    <dbReference type="NCBI Taxonomy" id="659425"/>
    <lineage>
        <taxon>Bacteria</taxon>
        <taxon>Bacillati</taxon>
        <taxon>Bacillota</taxon>
        <taxon>Clostridia</taxon>
        <taxon>Eubacteriales</taxon>
        <taxon>Oscillospiraceae</taxon>
        <taxon>Thermoclostridium</taxon>
    </lineage>
</organism>
<feature type="domain" description="SLH" evidence="4">
    <location>
        <begin position="713"/>
        <end position="771"/>
    </location>
</feature>
<evidence type="ECO:0000259" key="3">
    <source>
        <dbReference type="PROSITE" id="PS50853"/>
    </source>
</evidence>
<dbReference type="Pfam" id="PF00395">
    <property type="entry name" value="SLH"/>
    <property type="match status" value="2"/>
</dbReference>
<feature type="chain" id="PRO_5039054897" evidence="2">
    <location>
        <begin position="21"/>
        <end position="771"/>
    </location>
</feature>
<dbReference type="CDD" id="cd00063">
    <property type="entry name" value="FN3"/>
    <property type="match status" value="3"/>
</dbReference>
<keyword evidence="2" id="KW-0732">Signal</keyword>
<dbReference type="AlphaFoldDB" id="A0A1M6DKQ6"/>
<accession>A0A1M6DKQ6</accession>
<evidence type="ECO:0000256" key="1">
    <source>
        <dbReference type="ARBA" id="ARBA00022737"/>
    </source>
</evidence>
<dbReference type="InterPro" id="IPR050964">
    <property type="entry name" value="Striated_Muscle_Regulatory"/>
</dbReference>
<proteinExistence type="predicted"/>
<keyword evidence="6" id="KW-1185">Reference proteome</keyword>
<dbReference type="RefSeq" id="WP_188118354.1">
    <property type="nucleotide sequence ID" value="NZ_FQZP01000008.1"/>
</dbReference>
<sequence>MKRFGLVFLLIMMIMVPALQAISFAANSLPAPEGFSVKLESTYVLINVEAPKNGQYIQIERSRDSERFQVIATLDPGKSSYKDINLQNGHIYKYRARRYDLKDNTSPYTHEVEVVYLHPSELIISGSYSTQINLEWSYPDLKVPDSFQYETVIERKDGDAGGWKEIYSAPFYQQEYRDHDLAPDTVYHYRIRTRYPDGTYSRYIPSPSGISRRTTIPSETSLTGFAISGTRIRLEWDREPIEDYTVDVQRLNSFGEFETIFSSVSADYYIDSGDDDDTGLEPGEEYTYRLLIRKKSSGSSLAYSGVITVKTETIPSPSQLVALPAAHGRISLIWEYPFDVESGFEIWRKEDGKTWELIATVPRNTTDWTDYSAHANKIYRYRVRAVRGESVYSRFAVTDPVNNAEPLLPGELLFLPLDSYMLIGSDDPAPEGVTYTLEIRDGINEPWMDYTFGQKGSTLLVYFLPTPGKEYDFRVRSENKGNIVYGPVYHLPGYAPDAPTGLRVVSMGHSQVLLSWNDNSKTEDGFRIYRVHEQKRTLIGTTGKDATSFTDTTAISGATVSYEVCAYNLRGESAKQSIQVSIPQKVAFKDLDAFPWCMDAVNALAASGVIARNPDGLFHPGVNITRAEFITLLLKAYGIVPESEFLFSFKDAAPNHWYYPYMMTAVKMGIVVPDQNGYVRPLSTVTKAEMAVFLNRFLTARGQTLYTINVGYLDKFTDGHLVPEDLKLIISSLAGYGIMPAQDGYTLNLSQPATRAEAAVILYRFSMRYHR</sequence>
<evidence type="ECO:0000313" key="5">
    <source>
        <dbReference type="EMBL" id="SHI73795.1"/>
    </source>
</evidence>
<reference evidence="5 6" key="1">
    <citation type="submission" date="2016-11" db="EMBL/GenBank/DDBJ databases">
        <authorList>
            <person name="Varghese N."/>
            <person name="Submissions S."/>
        </authorList>
    </citation>
    <scope>NUCLEOTIDE SEQUENCE [LARGE SCALE GENOMIC DNA]</scope>
    <source>
        <strain evidence="5 6">DSM 19027</strain>
    </source>
</reference>
<evidence type="ECO:0000256" key="2">
    <source>
        <dbReference type="SAM" id="SignalP"/>
    </source>
</evidence>
<name>A0A1M6DKQ6_9FIRM</name>
<dbReference type="InterPro" id="IPR013783">
    <property type="entry name" value="Ig-like_fold"/>
</dbReference>
<keyword evidence="1" id="KW-0677">Repeat</keyword>
<dbReference type="InterPro" id="IPR001119">
    <property type="entry name" value="SLH_dom"/>
</dbReference>
<feature type="domain" description="SLH" evidence="4">
    <location>
        <begin position="645"/>
        <end position="708"/>
    </location>
</feature>
<gene>
    <name evidence="5" type="ORF">SAMN05444373_100814</name>
</gene>
<dbReference type="PROSITE" id="PS50853">
    <property type="entry name" value="FN3"/>
    <property type="match status" value="3"/>
</dbReference>
<feature type="domain" description="Fibronectin type-III" evidence="3">
    <location>
        <begin position="498"/>
        <end position="585"/>
    </location>
</feature>
<feature type="signal peptide" evidence="2">
    <location>
        <begin position="1"/>
        <end position="20"/>
    </location>
</feature>
<protein>
    <submittedName>
        <fullName evidence="5">Fibronectin type 3 domain-containing protein</fullName>
    </submittedName>
</protein>
<dbReference type="PANTHER" id="PTHR13817">
    <property type="entry name" value="TITIN"/>
    <property type="match status" value="1"/>
</dbReference>
<dbReference type="SMART" id="SM00060">
    <property type="entry name" value="FN3"/>
    <property type="match status" value="6"/>
</dbReference>
<evidence type="ECO:0000259" key="4">
    <source>
        <dbReference type="PROSITE" id="PS51272"/>
    </source>
</evidence>
<dbReference type="SUPFAM" id="SSF49265">
    <property type="entry name" value="Fibronectin type III"/>
    <property type="match status" value="3"/>
</dbReference>
<feature type="domain" description="Fibronectin type-III" evidence="3">
    <location>
        <begin position="316"/>
        <end position="406"/>
    </location>
</feature>
<feature type="domain" description="Fibronectin type-III" evidence="3">
    <location>
        <begin position="118"/>
        <end position="218"/>
    </location>
</feature>
<dbReference type="PROSITE" id="PS51272">
    <property type="entry name" value="SLH"/>
    <property type="match status" value="3"/>
</dbReference>
<dbReference type="InterPro" id="IPR003961">
    <property type="entry name" value="FN3_dom"/>
</dbReference>
<feature type="domain" description="SLH" evidence="4">
    <location>
        <begin position="584"/>
        <end position="644"/>
    </location>
</feature>
<dbReference type="PANTHER" id="PTHR13817:SF73">
    <property type="entry name" value="FIBRONECTIN TYPE-III DOMAIN-CONTAINING PROTEIN"/>
    <property type="match status" value="1"/>
</dbReference>
<dbReference type="Proteomes" id="UP000324781">
    <property type="component" value="Unassembled WGS sequence"/>
</dbReference>
<dbReference type="EMBL" id="FQZP01000008">
    <property type="protein sequence ID" value="SHI73795.1"/>
    <property type="molecule type" value="Genomic_DNA"/>
</dbReference>
<evidence type="ECO:0000313" key="6">
    <source>
        <dbReference type="Proteomes" id="UP000324781"/>
    </source>
</evidence>